<reference evidence="3 4" key="1">
    <citation type="journal article" date="2011" name="J. Bacteriol.">
        <title>Complete genome sequence of the type strain Cupriavidus necator N-1.</title>
        <authorList>
            <person name="Poehlein A."/>
            <person name="Kusian B."/>
            <person name="Friedrich B."/>
            <person name="Daniel R."/>
            <person name="Bowien B."/>
        </authorList>
    </citation>
    <scope>NUCLEOTIDE SEQUENCE [LARGE SCALE GENOMIC DNA]</scope>
    <source>
        <strain evidence="4">ATCC 43291 / DSM 13513 / CCUG 52238 / LMG 8453 / N-1</strain>
        <plasmid evidence="3 4">pBB1</plasmid>
    </source>
</reference>
<dbReference type="EMBL" id="CP002879">
    <property type="protein sequence ID" value="AEI82736.1"/>
    <property type="molecule type" value="Genomic_DNA"/>
</dbReference>
<gene>
    <name evidence="3" type="ordered locus">CNE_BB1p13370</name>
</gene>
<dbReference type="Gene3D" id="3.40.190.290">
    <property type="match status" value="1"/>
</dbReference>
<keyword evidence="3" id="KW-0614">Plasmid</keyword>
<dbReference type="PANTHER" id="PTHR30537">
    <property type="entry name" value="HTH-TYPE TRANSCRIPTIONAL REGULATOR"/>
    <property type="match status" value="1"/>
</dbReference>
<evidence type="ECO:0000256" key="1">
    <source>
        <dbReference type="ARBA" id="ARBA00009437"/>
    </source>
</evidence>
<dbReference type="KEGG" id="cnc:CNE_BB1p13370"/>
<dbReference type="GO" id="GO:0043565">
    <property type="term" value="F:sequence-specific DNA binding"/>
    <property type="evidence" value="ECO:0007669"/>
    <property type="project" value="TreeGrafter"/>
</dbReference>
<geneLocation type="plasmid" evidence="3 4">
    <name>pBB1</name>
</geneLocation>
<dbReference type="HOGENOM" id="CLU_1341406_0_0_4"/>
<protein>
    <submittedName>
        <fullName evidence="3">Transcriptional regulator LysR family</fullName>
    </submittedName>
</protein>
<dbReference type="Pfam" id="PF03466">
    <property type="entry name" value="LysR_substrate"/>
    <property type="match status" value="1"/>
</dbReference>
<dbReference type="GO" id="GO:0006351">
    <property type="term" value="P:DNA-templated transcription"/>
    <property type="evidence" value="ECO:0007669"/>
    <property type="project" value="TreeGrafter"/>
</dbReference>
<dbReference type="InterPro" id="IPR058163">
    <property type="entry name" value="LysR-type_TF_proteobact-type"/>
</dbReference>
<dbReference type="AlphaFoldDB" id="F8GW47"/>
<dbReference type="Proteomes" id="UP000006798">
    <property type="component" value="Plasmid pBB1"/>
</dbReference>
<dbReference type="PANTHER" id="PTHR30537:SF5">
    <property type="entry name" value="HTH-TYPE TRANSCRIPTIONAL ACTIVATOR TTDR-RELATED"/>
    <property type="match status" value="1"/>
</dbReference>
<dbReference type="SUPFAM" id="SSF53850">
    <property type="entry name" value="Periplasmic binding protein-like II"/>
    <property type="match status" value="1"/>
</dbReference>
<name>F8GW47_CUPNN</name>
<accession>F8GW47</accession>
<dbReference type="GO" id="GO:0003700">
    <property type="term" value="F:DNA-binding transcription factor activity"/>
    <property type="evidence" value="ECO:0007669"/>
    <property type="project" value="TreeGrafter"/>
</dbReference>
<comment type="similarity">
    <text evidence="1">Belongs to the LysR transcriptional regulatory family.</text>
</comment>
<sequence length="204" mass="22920">MSRSSRYVVFEAPPASPLHLELSDEPAHPTDLTRHECLGFPKAGKWMLQLGEETVEVEVGGRFQVNSVGMFRRLATLDLGVALLPVEMAAEDLAAGRLRRILPEWQTSSAPVYALTEARLLPAKTLRFIEFLRQRLARRISAWGSWAVPLHAGKSRSVSLQTGACELGARYQFFRASHMKRIAVTGAPAFIWPQRVAMRQTRRR</sequence>
<dbReference type="InterPro" id="IPR005119">
    <property type="entry name" value="LysR_subst-bd"/>
</dbReference>
<proteinExistence type="inferred from homology"/>
<feature type="domain" description="LysR substrate-binding" evidence="2">
    <location>
        <begin position="12"/>
        <end position="136"/>
    </location>
</feature>
<evidence type="ECO:0000313" key="4">
    <source>
        <dbReference type="Proteomes" id="UP000006798"/>
    </source>
</evidence>
<evidence type="ECO:0000259" key="2">
    <source>
        <dbReference type="Pfam" id="PF03466"/>
    </source>
</evidence>
<organism evidence="3 4">
    <name type="scientific">Cupriavidus necator (strain ATCC 43291 / DSM 13513 / CCUG 52238 / LMG 8453 / N-1)</name>
    <name type="common">Ralstonia eutropha</name>
    <dbReference type="NCBI Taxonomy" id="1042878"/>
    <lineage>
        <taxon>Bacteria</taxon>
        <taxon>Pseudomonadati</taxon>
        <taxon>Pseudomonadota</taxon>
        <taxon>Betaproteobacteria</taxon>
        <taxon>Burkholderiales</taxon>
        <taxon>Burkholderiaceae</taxon>
        <taxon>Cupriavidus</taxon>
    </lineage>
</organism>
<evidence type="ECO:0000313" key="3">
    <source>
        <dbReference type="EMBL" id="AEI82736.1"/>
    </source>
</evidence>